<reference evidence="4" key="1">
    <citation type="submission" date="2023-03" db="EMBL/GenBank/DDBJ databases">
        <title>Actinoallomurus iriomotensis NBRC 103681.</title>
        <authorList>
            <person name="Ichikawa N."/>
            <person name="Sato H."/>
            <person name="Tonouchi N."/>
        </authorList>
    </citation>
    <scope>NUCLEOTIDE SEQUENCE</scope>
    <source>
        <strain evidence="4">NBRC 103681</strain>
    </source>
</reference>
<dbReference type="InterPro" id="IPR036188">
    <property type="entry name" value="FAD/NAD-bd_sf"/>
</dbReference>
<dbReference type="InterPro" id="IPR050493">
    <property type="entry name" value="FAD-dep_Monooxygenase_BioMet"/>
</dbReference>
<dbReference type="GO" id="GO:0004497">
    <property type="term" value="F:monooxygenase activity"/>
    <property type="evidence" value="ECO:0007669"/>
    <property type="project" value="UniProtKB-KW"/>
</dbReference>
<feature type="domain" description="FAD-binding" evidence="3">
    <location>
        <begin position="2"/>
        <end position="328"/>
    </location>
</feature>
<keyword evidence="2 4" id="KW-0503">Monooxygenase</keyword>
<dbReference type="PRINTS" id="PR00420">
    <property type="entry name" value="RNGMNOXGNASE"/>
</dbReference>
<proteinExistence type="predicted"/>
<dbReference type="EMBL" id="BSTJ01000003">
    <property type="protein sequence ID" value="GLY74892.1"/>
    <property type="molecule type" value="Genomic_DNA"/>
</dbReference>
<dbReference type="RefSeq" id="WP_285621135.1">
    <property type="nucleotide sequence ID" value="NZ_BSTJ01000003.1"/>
</dbReference>
<dbReference type="Pfam" id="PF01494">
    <property type="entry name" value="FAD_binding_3"/>
    <property type="match status" value="1"/>
</dbReference>
<evidence type="ECO:0000256" key="2">
    <source>
        <dbReference type="ARBA" id="ARBA00023033"/>
    </source>
</evidence>
<evidence type="ECO:0000313" key="5">
    <source>
        <dbReference type="Proteomes" id="UP001165135"/>
    </source>
</evidence>
<comment type="caution">
    <text evidence="4">The sequence shown here is derived from an EMBL/GenBank/DDBJ whole genome shotgun (WGS) entry which is preliminary data.</text>
</comment>
<evidence type="ECO:0000313" key="4">
    <source>
        <dbReference type="EMBL" id="GLY74892.1"/>
    </source>
</evidence>
<evidence type="ECO:0000256" key="1">
    <source>
        <dbReference type="ARBA" id="ARBA00023002"/>
    </source>
</evidence>
<keyword evidence="1" id="KW-0560">Oxidoreductase</keyword>
<protein>
    <submittedName>
        <fullName evidence="4">Monooxygenase</fullName>
    </submittedName>
</protein>
<gene>
    <name evidence="4" type="ORF">Airi01_031590</name>
</gene>
<organism evidence="4 5">
    <name type="scientific">Actinoallomurus iriomotensis</name>
    <dbReference type="NCBI Taxonomy" id="478107"/>
    <lineage>
        <taxon>Bacteria</taxon>
        <taxon>Bacillati</taxon>
        <taxon>Actinomycetota</taxon>
        <taxon>Actinomycetes</taxon>
        <taxon>Streptosporangiales</taxon>
        <taxon>Thermomonosporaceae</taxon>
        <taxon>Actinoallomurus</taxon>
    </lineage>
</organism>
<dbReference type="PANTHER" id="PTHR13789">
    <property type="entry name" value="MONOOXYGENASE"/>
    <property type="match status" value="1"/>
</dbReference>
<name>A0A9W6RIX5_9ACTN</name>
<dbReference type="SUPFAM" id="SSF51905">
    <property type="entry name" value="FAD/NAD(P)-binding domain"/>
    <property type="match status" value="1"/>
</dbReference>
<dbReference type="InterPro" id="IPR002938">
    <property type="entry name" value="FAD-bd"/>
</dbReference>
<dbReference type="GO" id="GO:0071949">
    <property type="term" value="F:FAD binding"/>
    <property type="evidence" value="ECO:0007669"/>
    <property type="project" value="InterPro"/>
</dbReference>
<dbReference type="AlphaFoldDB" id="A0A9W6RIX5"/>
<dbReference type="PANTHER" id="PTHR13789:SF309">
    <property type="entry name" value="PUTATIVE (AFU_ORTHOLOGUE AFUA_6G14510)-RELATED"/>
    <property type="match status" value="1"/>
</dbReference>
<accession>A0A9W6RIX5</accession>
<dbReference type="Gene3D" id="3.50.50.60">
    <property type="entry name" value="FAD/NAD(P)-binding domain"/>
    <property type="match status" value="1"/>
</dbReference>
<dbReference type="Proteomes" id="UP001165135">
    <property type="component" value="Unassembled WGS sequence"/>
</dbReference>
<sequence>MRVLIVGAGIGGLTAARGLLAAGHEVTVLERAPVLRAGGGAITLWGGGPAVLADLNVDLRGLGQRLTAIEARTAAGRVVSAIDMERIETGLGTPTVVIPRGPLLDRLARDLPEGTVRFGARFARLRERGDEVRVWTEDGAAYGADLLIGADGVRSGVRAALGGDADPPVTGVASRQGLIPTPVDLGSRGLMIVGRAGDVGLSPAGDGLAQWFCDVPWPPATAGGRPLETLRERYGGWASPVPELLEALSGVDLEAFPHHRVKVRRWARGRCVLLGDAAHAMPPTFALGANQVLEDVWALLRHLAAVPATATATALRAYERDRRRRAATASLVATRSLAVTGPMTVFQGERPMRVTSAVPSRLTTRGVIALHRTISGRLRNRRDTAMGEPGRTPV</sequence>
<evidence type="ECO:0000259" key="3">
    <source>
        <dbReference type="Pfam" id="PF01494"/>
    </source>
</evidence>